<dbReference type="Gene3D" id="3.40.190.10">
    <property type="entry name" value="Periplasmic binding protein-like II"/>
    <property type="match status" value="2"/>
</dbReference>
<dbReference type="Pfam" id="PF00126">
    <property type="entry name" value="HTH_1"/>
    <property type="match status" value="1"/>
</dbReference>
<protein>
    <submittedName>
        <fullName evidence="6">LysR family transcriptional regulator</fullName>
    </submittedName>
</protein>
<keyword evidence="3" id="KW-0238">DNA-binding</keyword>
<feature type="domain" description="HTH lysR-type" evidence="5">
    <location>
        <begin position="7"/>
        <end position="64"/>
    </location>
</feature>
<dbReference type="GO" id="GO:0043565">
    <property type="term" value="F:sequence-specific DNA binding"/>
    <property type="evidence" value="ECO:0007669"/>
    <property type="project" value="TreeGrafter"/>
</dbReference>
<dbReference type="PROSITE" id="PS50931">
    <property type="entry name" value="HTH_LYSR"/>
    <property type="match status" value="1"/>
</dbReference>
<dbReference type="RefSeq" id="WP_188478821.1">
    <property type="nucleotide sequence ID" value="NZ_BMFJ01000002.1"/>
</dbReference>
<dbReference type="GO" id="GO:0006351">
    <property type="term" value="P:DNA-templated transcription"/>
    <property type="evidence" value="ECO:0007669"/>
    <property type="project" value="TreeGrafter"/>
</dbReference>
<reference evidence="7" key="1">
    <citation type="journal article" date="2019" name="Int. J. Syst. Evol. Microbiol.">
        <title>The Global Catalogue of Microorganisms (GCM) 10K type strain sequencing project: providing services to taxonomists for standard genome sequencing and annotation.</title>
        <authorList>
            <consortium name="The Broad Institute Genomics Platform"/>
            <consortium name="The Broad Institute Genome Sequencing Center for Infectious Disease"/>
            <person name="Wu L."/>
            <person name="Ma J."/>
        </authorList>
    </citation>
    <scope>NUCLEOTIDE SEQUENCE [LARGE SCALE GENOMIC DNA]</scope>
    <source>
        <strain evidence="7">CGMCC 1.12664</strain>
    </source>
</reference>
<dbReference type="PANTHER" id="PTHR30537">
    <property type="entry name" value="HTH-TYPE TRANSCRIPTIONAL REGULATOR"/>
    <property type="match status" value="1"/>
</dbReference>
<evidence type="ECO:0000256" key="4">
    <source>
        <dbReference type="ARBA" id="ARBA00023163"/>
    </source>
</evidence>
<dbReference type="Pfam" id="PF03466">
    <property type="entry name" value="LysR_substrate"/>
    <property type="match status" value="1"/>
</dbReference>
<accession>A0A917EJ66</accession>
<evidence type="ECO:0000313" key="6">
    <source>
        <dbReference type="EMBL" id="GGE42036.1"/>
    </source>
</evidence>
<evidence type="ECO:0000256" key="1">
    <source>
        <dbReference type="ARBA" id="ARBA00009437"/>
    </source>
</evidence>
<sequence>MDWAALPPLTALRAFAAYADTGSMTEAGARLNVSHAAVSQQIKGLEDHLGLSLLDRARGGGALTPEGRVLAETALEGFSAIARLAAELTGKDAERPVQISTTPTFASAWLMPRLARFRQKHPDISLMVDPSPELRDIKPGGLDMALRYGSGNWPGLEAELVVETPIAVVASPDLVGTSDYASPSDLTNFHWLQELGTNEASDFLEQNGAVLNKARGLTSMPGNLVVEAARSGQGVAVSARAFLEPDIQSGRLRLLFEDTRKKGYFLVYRPGVMRPSARAFYRWLVSEAASLK</sequence>
<dbReference type="Proteomes" id="UP000612855">
    <property type="component" value="Unassembled WGS sequence"/>
</dbReference>
<dbReference type="SUPFAM" id="SSF46785">
    <property type="entry name" value="Winged helix' DNA-binding domain"/>
    <property type="match status" value="1"/>
</dbReference>
<gene>
    <name evidence="6" type="ORF">GCM10011360_31830</name>
</gene>
<dbReference type="GO" id="GO:0003700">
    <property type="term" value="F:DNA-binding transcription factor activity"/>
    <property type="evidence" value="ECO:0007669"/>
    <property type="project" value="InterPro"/>
</dbReference>
<proteinExistence type="inferred from homology"/>
<dbReference type="InterPro" id="IPR036390">
    <property type="entry name" value="WH_DNA-bd_sf"/>
</dbReference>
<dbReference type="InterPro" id="IPR000847">
    <property type="entry name" value="LysR_HTH_N"/>
</dbReference>
<dbReference type="InterPro" id="IPR005119">
    <property type="entry name" value="LysR_subst-bd"/>
</dbReference>
<comment type="similarity">
    <text evidence="1">Belongs to the LysR transcriptional regulatory family.</text>
</comment>
<keyword evidence="7" id="KW-1185">Reference proteome</keyword>
<evidence type="ECO:0000256" key="2">
    <source>
        <dbReference type="ARBA" id="ARBA00023015"/>
    </source>
</evidence>
<dbReference type="SUPFAM" id="SSF53850">
    <property type="entry name" value="Periplasmic binding protein-like II"/>
    <property type="match status" value="1"/>
</dbReference>
<dbReference type="InterPro" id="IPR036388">
    <property type="entry name" value="WH-like_DNA-bd_sf"/>
</dbReference>
<evidence type="ECO:0000256" key="3">
    <source>
        <dbReference type="ARBA" id="ARBA00023125"/>
    </source>
</evidence>
<dbReference type="EMBL" id="BMFJ01000002">
    <property type="protein sequence ID" value="GGE42036.1"/>
    <property type="molecule type" value="Genomic_DNA"/>
</dbReference>
<dbReference type="PRINTS" id="PR00039">
    <property type="entry name" value="HTHLYSR"/>
</dbReference>
<evidence type="ECO:0000259" key="5">
    <source>
        <dbReference type="PROSITE" id="PS50931"/>
    </source>
</evidence>
<comment type="caution">
    <text evidence="6">The sequence shown here is derived from an EMBL/GenBank/DDBJ whole genome shotgun (WGS) entry which is preliminary data.</text>
</comment>
<dbReference type="Gene3D" id="1.10.10.10">
    <property type="entry name" value="Winged helix-like DNA-binding domain superfamily/Winged helix DNA-binding domain"/>
    <property type="match status" value="1"/>
</dbReference>
<keyword evidence="2" id="KW-0805">Transcription regulation</keyword>
<dbReference type="PANTHER" id="PTHR30537:SF26">
    <property type="entry name" value="GLYCINE CLEAVAGE SYSTEM TRANSCRIPTIONAL ACTIVATOR"/>
    <property type="match status" value="1"/>
</dbReference>
<evidence type="ECO:0000313" key="7">
    <source>
        <dbReference type="Proteomes" id="UP000612855"/>
    </source>
</evidence>
<name>A0A917EJ66_9RHOB</name>
<organism evidence="6 7">
    <name type="scientific">Primorskyibacter flagellatus</name>
    <dbReference type="NCBI Taxonomy" id="1387277"/>
    <lineage>
        <taxon>Bacteria</taxon>
        <taxon>Pseudomonadati</taxon>
        <taxon>Pseudomonadota</taxon>
        <taxon>Alphaproteobacteria</taxon>
        <taxon>Rhodobacterales</taxon>
        <taxon>Roseobacteraceae</taxon>
        <taxon>Primorskyibacter</taxon>
    </lineage>
</organism>
<dbReference type="InterPro" id="IPR058163">
    <property type="entry name" value="LysR-type_TF_proteobact-type"/>
</dbReference>
<keyword evidence="4" id="KW-0804">Transcription</keyword>
<dbReference type="AlphaFoldDB" id="A0A917EJ66"/>